<evidence type="ECO:0000313" key="3">
    <source>
        <dbReference type="Proteomes" id="UP000255697"/>
    </source>
</evidence>
<organism evidence="2 3">
    <name type="scientific">Acinetobacter phage vB_ApiM_fHyAci03</name>
    <dbReference type="NCBI Taxonomy" id="2269366"/>
    <lineage>
        <taxon>Viruses</taxon>
        <taxon>Duplodnaviria</taxon>
        <taxon>Heunggongvirae</taxon>
        <taxon>Uroviricota</taxon>
        <taxon>Caudoviricetes</taxon>
        <taxon>Pantevenvirales</taxon>
        <taxon>Straboviridae</taxon>
        <taxon>Twarogvirinae</taxon>
        <taxon>Lazarusvirus</taxon>
        <taxon>Lazarusvirus fhyacithree</taxon>
    </lineage>
</organism>
<protein>
    <submittedName>
        <fullName evidence="2">Uncharacterized protein</fullName>
    </submittedName>
</protein>
<keyword evidence="1" id="KW-1133">Transmembrane helix</keyword>
<feature type="transmembrane region" description="Helical" evidence="1">
    <location>
        <begin position="12"/>
        <end position="45"/>
    </location>
</feature>
<gene>
    <name evidence="2" type="ORF">Ac3_052</name>
</gene>
<accession>A0A345AUN8</accession>
<dbReference type="Proteomes" id="UP000255697">
    <property type="component" value="Segment"/>
</dbReference>
<feature type="transmembrane region" description="Helical" evidence="1">
    <location>
        <begin position="57"/>
        <end position="74"/>
    </location>
</feature>
<name>A0A345AUN8_9CAUD</name>
<proteinExistence type="predicted"/>
<keyword evidence="3" id="KW-1185">Reference proteome</keyword>
<sequence length="106" mass="11961">MKGHLIKNMFGAIISLVVFIAASTAINLLVLELALFFVLFSIVTYSWMSYCKKQYEPIILGIWTFLCTMASMYVIGDATIGFVIATSWQLLVHFGIQLTDVEVEMR</sequence>
<evidence type="ECO:0000313" key="2">
    <source>
        <dbReference type="EMBL" id="AXF40621.1"/>
    </source>
</evidence>
<evidence type="ECO:0000256" key="1">
    <source>
        <dbReference type="SAM" id="Phobius"/>
    </source>
</evidence>
<keyword evidence="1" id="KW-0812">Transmembrane</keyword>
<dbReference type="EMBL" id="MH460829">
    <property type="protein sequence ID" value="AXF40621.1"/>
    <property type="molecule type" value="Genomic_DNA"/>
</dbReference>
<keyword evidence="1" id="KW-0472">Membrane</keyword>
<reference evidence="3" key="1">
    <citation type="submission" date="2018-06" db="EMBL/GenBank/DDBJ databases">
        <title>Whole genome analysis of phage vB_ApiM_fHyAci03 infecting Acinetobacter pittii.</title>
        <authorList>
            <person name="Kiljunen S."/>
            <person name="Wicklund A."/>
            <person name="Skurnik M."/>
        </authorList>
    </citation>
    <scope>NUCLEOTIDE SEQUENCE [LARGE SCALE GENOMIC DNA]</scope>
</reference>